<evidence type="ECO:0000313" key="3">
    <source>
        <dbReference type="Proteomes" id="UP001523565"/>
    </source>
</evidence>
<feature type="transmembrane region" description="Helical" evidence="1">
    <location>
        <begin position="48"/>
        <end position="68"/>
    </location>
</feature>
<accession>A0ABT1EK52</accession>
<keyword evidence="1" id="KW-0472">Membrane</keyword>
<dbReference type="Proteomes" id="UP001523565">
    <property type="component" value="Unassembled WGS sequence"/>
</dbReference>
<protein>
    <submittedName>
        <fullName evidence="2">Uncharacterized protein</fullName>
    </submittedName>
</protein>
<gene>
    <name evidence="2" type="ORF">NK118_12580</name>
</gene>
<evidence type="ECO:0000256" key="1">
    <source>
        <dbReference type="SAM" id="Phobius"/>
    </source>
</evidence>
<organism evidence="2 3">
    <name type="scientific">Ohessyouella blattaphilus</name>
    <dbReference type="NCBI Taxonomy" id="2949333"/>
    <lineage>
        <taxon>Bacteria</taxon>
        <taxon>Bacillati</taxon>
        <taxon>Bacillota</taxon>
        <taxon>Clostridia</taxon>
        <taxon>Lachnospirales</taxon>
        <taxon>Lachnospiraceae</taxon>
        <taxon>Ohessyouella</taxon>
    </lineage>
</organism>
<sequence>MIKKILFWVGIIIVSLFAVPLFINWLFIIPAPHPLLRAEWEAGSALEFYGSIIGGAVTFGALAVTLKYEARRNGEERRLSVLPILSVSTDLSYLDSEYLMNAMIDFDFKSSKTLGDYKELPLSLPLLMKNDGLGIARNIEVSLMERSVQIESSNYDRRGRVQQIAKDDQSLYALSLLKSKPGKEFDIYIEYDDILSNRYRKIIEVKQGLNGFDLNESQMEFRI</sequence>
<comment type="caution">
    <text evidence="2">The sequence shown here is derived from an EMBL/GenBank/DDBJ whole genome shotgun (WGS) entry which is preliminary data.</text>
</comment>
<name>A0ABT1EK52_9FIRM</name>
<reference evidence="2 3" key="1">
    <citation type="journal article" date="2022" name="Genome Biol. Evol.">
        <title>Host diet, physiology and behaviors set the stage for Lachnospiraceae cladogenesis.</title>
        <authorList>
            <person name="Vera-Ponce De Leon A."/>
            <person name="Schneider M."/>
            <person name="Jahnes B.C."/>
            <person name="Sadowski V."/>
            <person name="Camuy-Velez L.A."/>
            <person name="Duan J."/>
            <person name="Sabree Z.L."/>
        </authorList>
    </citation>
    <scope>NUCLEOTIDE SEQUENCE [LARGE SCALE GENOMIC DNA]</scope>
    <source>
        <strain evidence="2 3">PAL227</strain>
    </source>
</reference>
<dbReference type="RefSeq" id="WP_262069966.1">
    <property type="nucleotide sequence ID" value="NZ_JAMXOC010000023.1"/>
</dbReference>
<evidence type="ECO:0000313" key="2">
    <source>
        <dbReference type="EMBL" id="MCP1111085.1"/>
    </source>
</evidence>
<proteinExistence type="predicted"/>
<keyword evidence="1" id="KW-1133">Transmembrane helix</keyword>
<keyword evidence="3" id="KW-1185">Reference proteome</keyword>
<dbReference type="EMBL" id="JAMZFV010000023">
    <property type="protein sequence ID" value="MCP1111085.1"/>
    <property type="molecule type" value="Genomic_DNA"/>
</dbReference>
<feature type="transmembrane region" description="Helical" evidence="1">
    <location>
        <begin position="5"/>
        <end position="28"/>
    </location>
</feature>
<keyword evidence="1" id="KW-0812">Transmembrane</keyword>